<dbReference type="AlphaFoldDB" id="A0A9Q3IC91"/>
<feature type="compositionally biased region" description="Basic and acidic residues" evidence="1">
    <location>
        <begin position="12"/>
        <end position="21"/>
    </location>
</feature>
<accession>A0A9Q3IC91</accession>
<dbReference type="Proteomes" id="UP000765509">
    <property type="component" value="Unassembled WGS sequence"/>
</dbReference>
<evidence type="ECO:0000313" key="2">
    <source>
        <dbReference type="EMBL" id="MBW0533514.1"/>
    </source>
</evidence>
<evidence type="ECO:0000313" key="3">
    <source>
        <dbReference type="Proteomes" id="UP000765509"/>
    </source>
</evidence>
<gene>
    <name evidence="2" type="ORF">O181_073229</name>
</gene>
<name>A0A9Q3IC91_9BASI</name>
<sequence>MTKSLPLTQMVHHPENNKSSNENRIKTRIIQLDRSNWVQWSCQMKNYLKGCGYQELLHPPSDAAKITSKYECKNSAALAMLWTSVCNDLQGVLLEHQDLFFNAWEVLGNACGRNSIITTFEAMFWLISLQYKPGQSLESHTNLFLRLYAAYKSITYSTDFKMNLPPSMAAAFFLCSLNKEKELTGLIQTLYYSKPFDIITVTK</sequence>
<feature type="region of interest" description="Disordered" evidence="1">
    <location>
        <begin position="1"/>
        <end position="21"/>
    </location>
</feature>
<proteinExistence type="predicted"/>
<dbReference type="EMBL" id="AVOT02038605">
    <property type="protein sequence ID" value="MBW0533514.1"/>
    <property type="molecule type" value="Genomic_DNA"/>
</dbReference>
<keyword evidence="3" id="KW-1185">Reference proteome</keyword>
<organism evidence="2 3">
    <name type="scientific">Austropuccinia psidii MF-1</name>
    <dbReference type="NCBI Taxonomy" id="1389203"/>
    <lineage>
        <taxon>Eukaryota</taxon>
        <taxon>Fungi</taxon>
        <taxon>Dikarya</taxon>
        <taxon>Basidiomycota</taxon>
        <taxon>Pucciniomycotina</taxon>
        <taxon>Pucciniomycetes</taxon>
        <taxon>Pucciniales</taxon>
        <taxon>Sphaerophragmiaceae</taxon>
        <taxon>Austropuccinia</taxon>
    </lineage>
</organism>
<reference evidence="2" key="1">
    <citation type="submission" date="2021-03" db="EMBL/GenBank/DDBJ databases">
        <title>Draft genome sequence of rust myrtle Austropuccinia psidii MF-1, a brazilian biotype.</title>
        <authorList>
            <person name="Quecine M.C."/>
            <person name="Pachon D.M.R."/>
            <person name="Bonatelli M.L."/>
            <person name="Correr F.H."/>
            <person name="Franceschini L.M."/>
            <person name="Leite T.F."/>
            <person name="Margarido G.R.A."/>
            <person name="Almeida C.A."/>
            <person name="Ferrarezi J.A."/>
            <person name="Labate C.A."/>
        </authorList>
    </citation>
    <scope>NUCLEOTIDE SEQUENCE</scope>
    <source>
        <strain evidence="2">MF-1</strain>
    </source>
</reference>
<dbReference type="OrthoDB" id="2516191at2759"/>
<evidence type="ECO:0000256" key="1">
    <source>
        <dbReference type="SAM" id="MobiDB-lite"/>
    </source>
</evidence>
<protein>
    <submittedName>
        <fullName evidence="2">Uncharacterized protein</fullName>
    </submittedName>
</protein>
<comment type="caution">
    <text evidence="2">The sequence shown here is derived from an EMBL/GenBank/DDBJ whole genome shotgun (WGS) entry which is preliminary data.</text>
</comment>